<evidence type="ECO:0000256" key="5">
    <source>
        <dbReference type="SAM" id="Phobius"/>
    </source>
</evidence>
<evidence type="ECO:0000256" key="4">
    <source>
        <dbReference type="ARBA" id="ARBA00023136"/>
    </source>
</evidence>
<accession>A0AAW2H7T8</accession>
<dbReference type="GO" id="GO:0016020">
    <property type="term" value="C:membrane"/>
    <property type="evidence" value="ECO:0007669"/>
    <property type="project" value="UniProtKB-SubCell"/>
</dbReference>
<feature type="transmembrane region" description="Helical" evidence="5">
    <location>
        <begin position="171"/>
        <end position="188"/>
    </location>
</feature>
<dbReference type="AlphaFoldDB" id="A0AAW2H7T8"/>
<protein>
    <recommendedName>
        <fullName evidence="7">GDP-mannose transporter</fullName>
    </recommendedName>
</protein>
<evidence type="ECO:0000313" key="6">
    <source>
        <dbReference type="EMBL" id="KAL0265777.1"/>
    </source>
</evidence>
<dbReference type="InterPro" id="IPR050186">
    <property type="entry name" value="TPT_transporter"/>
</dbReference>
<comment type="caution">
    <text evidence="6">The sequence shown here is derived from an EMBL/GenBank/DDBJ whole genome shotgun (WGS) entry which is preliminary data.</text>
</comment>
<feature type="transmembrane region" description="Helical" evidence="5">
    <location>
        <begin position="89"/>
        <end position="107"/>
    </location>
</feature>
<name>A0AAW2H7T8_9NEOP</name>
<evidence type="ECO:0008006" key="7">
    <source>
        <dbReference type="Google" id="ProtNLM"/>
    </source>
</evidence>
<gene>
    <name evidence="6" type="ORF">PYX00_011492</name>
</gene>
<evidence type="ECO:0000256" key="2">
    <source>
        <dbReference type="ARBA" id="ARBA00022692"/>
    </source>
</evidence>
<feature type="transmembrane region" description="Helical" evidence="5">
    <location>
        <begin position="27"/>
        <end position="47"/>
    </location>
</feature>
<feature type="transmembrane region" description="Helical" evidence="5">
    <location>
        <begin position="200"/>
        <end position="221"/>
    </location>
</feature>
<reference evidence="6" key="1">
    <citation type="journal article" date="2024" name="Gigascience">
        <title>Chromosome-level genome of the poultry shaft louse Menopon gallinae provides insight into the host-switching and adaptive evolution of parasitic lice.</title>
        <authorList>
            <person name="Xu Y."/>
            <person name="Ma L."/>
            <person name="Liu S."/>
            <person name="Liang Y."/>
            <person name="Liu Q."/>
            <person name="He Z."/>
            <person name="Tian L."/>
            <person name="Duan Y."/>
            <person name="Cai W."/>
            <person name="Li H."/>
            <person name="Song F."/>
        </authorList>
    </citation>
    <scope>NUCLEOTIDE SEQUENCE</scope>
    <source>
        <strain evidence="6">Cailab_2023a</strain>
    </source>
</reference>
<dbReference type="PANTHER" id="PTHR11132">
    <property type="entry name" value="SOLUTE CARRIER FAMILY 35"/>
    <property type="match status" value="1"/>
</dbReference>
<proteinExistence type="predicted"/>
<keyword evidence="2 5" id="KW-0812">Transmembrane</keyword>
<dbReference type="EMBL" id="JARGDH010000006">
    <property type="protein sequence ID" value="KAL0265777.1"/>
    <property type="molecule type" value="Genomic_DNA"/>
</dbReference>
<keyword evidence="3 5" id="KW-1133">Transmembrane helix</keyword>
<evidence type="ECO:0000256" key="3">
    <source>
        <dbReference type="ARBA" id="ARBA00022989"/>
    </source>
</evidence>
<feature type="transmembrane region" description="Helical" evidence="5">
    <location>
        <begin position="292"/>
        <end position="310"/>
    </location>
</feature>
<keyword evidence="4 5" id="KW-0472">Membrane</keyword>
<feature type="transmembrane region" description="Helical" evidence="5">
    <location>
        <begin position="59"/>
        <end position="77"/>
    </location>
</feature>
<evidence type="ECO:0000256" key="1">
    <source>
        <dbReference type="ARBA" id="ARBA00004141"/>
    </source>
</evidence>
<organism evidence="6">
    <name type="scientific">Menopon gallinae</name>
    <name type="common">poultry shaft louse</name>
    <dbReference type="NCBI Taxonomy" id="328185"/>
    <lineage>
        <taxon>Eukaryota</taxon>
        <taxon>Metazoa</taxon>
        <taxon>Ecdysozoa</taxon>
        <taxon>Arthropoda</taxon>
        <taxon>Hexapoda</taxon>
        <taxon>Insecta</taxon>
        <taxon>Pterygota</taxon>
        <taxon>Neoptera</taxon>
        <taxon>Paraneoptera</taxon>
        <taxon>Psocodea</taxon>
        <taxon>Troctomorpha</taxon>
        <taxon>Phthiraptera</taxon>
        <taxon>Amblycera</taxon>
        <taxon>Menoponidae</taxon>
        <taxon>Menopon</taxon>
    </lineage>
</organism>
<sequence>MGALWRSYSSEDPKGPEAMSRVHVEKVAVAIVYLASSVVTTVVNKYAMSVLGTQAPFMFLASQSAIISAMMVGCRALGILRFRLGGAMVFYRWLPLSTCLALMIYTGSRGVEYLPVSTFTVLKNGTIVLNAVAEKHLFGKGIAPWSWVSFALMFASSYMGDASEFDVSVFGYVWMALNIVSTSLYVLLMKMHIEHGKSRAAPVFYCNLLSLPQLVLCSLAFDYRSGGLGNVDGRLAAATVASGVSAFLTSHATAWCLSLLSTTSLSMLGALNKLIVSFSGIFFIGERNIGPAKLASLMVGFVAGLMYSASAGSG</sequence>
<comment type="subcellular location">
    <subcellularLocation>
        <location evidence="1">Membrane</location>
        <topology evidence="1">Multi-pass membrane protein</topology>
    </subcellularLocation>
</comment>